<accession>A0A2Z6ESX8</accession>
<protein>
    <submittedName>
        <fullName evidence="1">Uncharacterized protein</fullName>
    </submittedName>
</protein>
<dbReference type="KEGG" id="mcys:MCB1EB_0356"/>
<dbReference type="Proteomes" id="UP000282597">
    <property type="component" value="Chromosome"/>
</dbReference>
<evidence type="ECO:0000313" key="2">
    <source>
        <dbReference type="Proteomes" id="UP000282597"/>
    </source>
</evidence>
<dbReference type="InterPro" id="IPR038989">
    <property type="entry name" value="UbiJ"/>
</dbReference>
<dbReference type="PANTHER" id="PTHR38693:SF1">
    <property type="entry name" value="UBIQUINONE BIOSYNTHESIS ACCESSORY FACTOR UBIJ"/>
    <property type="match status" value="1"/>
</dbReference>
<name>A0A2Z6ESX8_9BURK</name>
<dbReference type="PANTHER" id="PTHR38693">
    <property type="entry name" value="UBIQUINONE BIOSYNTHESIS PROTEIN UBIJ"/>
    <property type="match status" value="1"/>
</dbReference>
<dbReference type="GO" id="GO:0006744">
    <property type="term" value="P:ubiquinone biosynthetic process"/>
    <property type="evidence" value="ECO:0007669"/>
    <property type="project" value="InterPro"/>
</dbReference>
<organism evidence="1 2">
    <name type="scientific">Mycoavidus cysteinexigens</name>
    <dbReference type="NCBI Taxonomy" id="1553431"/>
    <lineage>
        <taxon>Bacteria</taxon>
        <taxon>Pseudomonadati</taxon>
        <taxon>Pseudomonadota</taxon>
        <taxon>Betaproteobacteria</taxon>
        <taxon>Burkholderiales</taxon>
        <taxon>Burkholderiaceae</taxon>
        <taxon>Mycoavidus</taxon>
    </lineage>
</organism>
<gene>
    <name evidence="1" type="ORF">MCB1EB_0356</name>
</gene>
<dbReference type="AlphaFoldDB" id="A0A2Z6ESX8"/>
<reference evidence="1 2" key="1">
    <citation type="journal article" date="2018" name="Microbes Environ.">
        <title>Comparative Genomic Insights into Endofungal Lifestyles of Two Bacterial Endosymbionts, Mycoavidus cysteinexigens and Burkholderia rhizoxinica.</title>
        <authorList>
            <person name="Sharmin D."/>
            <person name="Guo Y."/>
            <person name="Nishizawa T."/>
            <person name="Ohshima S."/>
            <person name="Sato Y."/>
            <person name="Takashima Y."/>
            <person name="Narisawa K."/>
            <person name="Ohta H."/>
        </authorList>
    </citation>
    <scope>NUCLEOTIDE SEQUENCE [LARGE SCALE GENOMIC DNA]</scope>
    <source>
        <strain evidence="1 2">B1-EB</strain>
    </source>
</reference>
<keyword evidence="2" id="KW-1185">Reference proteome</keyword>
<dbReference type="EMBL" id="AP018150">
    <property type="protein sequence ID" value="BBE08517.1"/>
    <property type="molecule type" value="Genomic_DNA"/>
</dbReference>
<proteinExistence type="predicted"/>
<evidence type="ECO:0000313" key="1">
    <source>
        <dbReference type="EMBL" id="BBE08517.1"/>
    </source>
</evidence>
<sequence length="172" mass="19195">MTVQEEGGIIVDEINPQIALTAPPCDVSITVPSAALFAALFGGRATVMKQVIIKGDAEFAALLAELAQHLRWEPEETLAQLIGDAPAYRLMRTTRMFHQQLRNSGRNLFETATEYLLDEDPTLVRTTLLSNLAMDMVNLNDAVAHLEKRVIQIEQKMKVRRLIDRSPHMVSS</sequence>